<keyword evidence="4 7" id="KW-0812">Transmembrane</keyword>
<proteinExistence type="inferred from homology"/>
<accession>A0ABN1LJU6</accession>
<evidence type="ECO:0000256" key="6">
    <source>
        <dbReference type="ARBA" id="ARBA00023136"/>
    </source>
</evidence>
<evidence type="ECO:0000256" key="7">
    <source>
        <dbReference type="SAM" id="Phobius"/>
    </source>
</evidence>
<feature type="transmembrane region" description="Helical" evidence="7">
    <location>
        <begin position="138"/>
        <end position="161"/>
    </location>
</feature>
<feature type="transmembrane region" description="Helical" evidence="7">
    <location>
        <begin position="167"/>
        <end position="190"/>
    </location>
</feature>
<name>A0ABN1LJU6_9ALTE</name>
<evidence type="ECO:0000256" key="3">
    <source>
        <dbReference type="ARBA" id="ARBA00022475"/>
    </source>
</evidence>
<protein>
    <submittedName>
        <fullName evidence="8">DUF350 domain-containing protein</fullName>
    </submittedName>
</protein>
<reference evidence="8 9" key="1">
    <citation type="journal article" date="2019" name="Int. J. Syst. Evol. Microbiol.">
        <title>The Global Catalogue of Microorganisms (GCM) 10K type strain sequencing project: providing services to taxonomists for standard genome sequencing and annotation.</title>
        <authorList>
            <consortium name="The Broad Institute Genomics Platform"/>
            <consortium name="The Broad Institute Genome Sequencing Center for Infectious Disease"/>
            <person name="Wu L."/>
            <person name="Ma J."/>
        </authorList>
    </citation>
    <scope>NUCLEOTIDE SEQUENCE [LARGE SCALE GENOMIC DNA]</scope>
    <source>
        <strain evidence="8 9">JCM 15896</strain>
    </source>
</reference>
<dbReference type="Proteomes" id="UP001500359">
    <property type="component" value="Unassembled WGS sequence"/>
</dbReference>
<dbReference type="EMBL" id="BAAAFD010000005">
    <property type="protein sequence ID" value="GAA0856897.1"/>
    <property type="molecule type" value="Genomic_DNA"/>
</dbReference>
<sequence>MRNPFDLEYSMQELVNSVPFSADIWYYLAIDIVIAICLLFALRLMSGKMASVSTSDELCAQDNFAFGISVAGRMLSLCIVLAAAAASSEKSDYLTAALSMLLYGLVGLLLIKIGRVLHDKIILNRLDKEALIKKRNTSIALIDAASSVSTAIIVSSVLMWVEGFDLNALFAVLSGFVVTQAILLTATRIYERRYKENNQSGTFQQSITKGQMALALQHSGNLLGTAIVVSAASSLLKYNPVGYVSNLTGWLIVGMALTLLLVVLVIIAKRAVLAGLNIIQEVDQQHNVGVASIELALSVGIAMIVSGLF</sequence>
<keyword evidence="9" id="KW-1185">Reference proteome</keyword>
<evidence type="ECO:0000313" key="8">
    <source>
        <dbReference type="EMBL" id="GAA0856897.1"/>
    </source>
</evidence>
<comment type="similarity">
    <text evidence="2">Belongs to the UPF0719 family.</text>
</comment>
<evidence type="ECO:0000256" key="1">
    <source>
        <dbReference type="ARBA" id="ARBA00004651"/>
    </source>
</evidence>
<evidence type="ECO:0000256" key="2">
    <source>
        <dbReference type="ARBA" id="ARBA00005779"/>
    </source>
</evidence>
<feature type="transmembrane region" description="Helical" evidence="7">
    <location>
        <begin position="288"/>
        <end position="308"/>
    </location>
</feature>
<dbReference type="Pfam" id="PF03994">
    <property type="entry name" value="DUF350"/>
    <property type="match status" value="2"/>
</dbReference>
<keyword evidence="6 7" id="KW-0472">Membrane</keyword>
<organism evidence="8 9">
    <name type="scientific">Aliiglaciecola litoralis</name>
    <dbReference type="NCBI Taxonomy" id="582857"/>
    <lineage>
        <taxon>Bacteria</taxon>
        <taxon>Pseudomonadati</taxon>
        <taxon>Pseudomonadota</taxon>
        <taxon>Gammaproteobacteria</taxon>
        <taxon>Alteromonadales</taxon>
        <taxon>Alteromonadaceae</taxon>
        <taxon>Aliiglaciecola</taxon>
    </lineage>
</organism>
<gene>
    <name evidence="8" type="ORF">GCM10009114_20550</name>
</gene>
<feature type="transmembrane region" description="Helical" evidence="7">
    <location>
        <begin position="247"/>
        <end position="267"/>
    </location>
</feature>
<keyword evidence="3" id="KW-1003">Cell membrane</keyword>
<feature type="transmembrane region" description="Helical" evidence="7">
    <location>
        <begin position="24"/>
        <end position="44"/>
    </location>
</feature>
<dbReference type="PANTHER" id="PTHR40043:SF1">
    <property type="entry name" value="UPF0719 INNER MEMBRANE PROTEIN YJFL"/>
    <property type="match status" value="1"/>
</dbReference>
<feature type="transmembrane region" description="Helical" evidence="7">
    <location>
        <begin position="64"/>
        <end position="87"/>
    </location>
</feature>
<dbReference type="InterPro" id="IPR007140">
    <property type="entry name" value="DUF350"/>
</dbReference>
<feature type="transmembrane region" description="Helical" evidence="7">
    <location>
        <begin position="93"/>
        <end position="117"/>
    </location>
</feature>
<evidence type="ECO:0000313" key="9">
    <source>
        <dbReference type="Proteomes" id="UP001500359"/>
    </source>
</evidence>
<comment type="caution">
    <text evidence="8">The sequence shown here is derived from an EMBL/GenBank/DDBJ whole genome shotgun (WGS) entry which is preliminary data.</text>
</comment>
<feature type="transmembrane region" description="Helical" evidence="7">
    <location>
        <begin position="211"/>
        <end position="235"/>
    </location>
</feature>
<evidence type="ECO:0000256" key="5">
    <source>
        <dbReference type="ARBA" id="ARBA00022989"/>
    </source>
</evidence>
<comment type="subcellular location">
    <subcellularLocation>
        <location evidence="1">Cell membrane</location>
        <topology evidence="1">Multi-pass membrane protein</topology>
    </subcellularLocation>
</comment>
<evidence type="ECO:0000256" key="4">
    <source>
        <dbReference type="ARBA" id="ARBA00022692"/>
    </source>
</evidence>
<keyword evidence="5 7" id="KW-1133">Transmembrane helix</keyword>
<dbReference type="PANTHER" id="PTHR40043">
    <property type="entry name" value="UPF0719 INNER MEMBRANE PROTEIN YJFL"/>
    <property type="match status" value="1"/>
</dbReference>